<reference evidence="1" key="1">
    <citation type="submission" date="2021-01" db="EMBL/GenBank/DDBJ databases">
        <authorList>
            <person name="Corre E."/>
            <person name="Pelletier E."/>
            <person name="Niang G."/>
            <person name="Scheremetjew M."/>
            <person name="Finn R."/>
            <person name="Kale V."/>
            <person name="Holt S."/>
            <person name="Cochrane G."/>
            <person name="Meng A."/>
            <person name="Brown T."/>
            <person name="Cohen L."/>
        </authorList>
    </citation>
    <scope>NUCLEOTIDE SEQUENCE</scope>
    <source>
        <strain evidence="1">CCMP1594</strain>
    </source>
</reference>
<proteinExistence type="predicted"/>
<evidence type="ECO:0000313" key="1">
    <source>
        <dbReference type="EMBL" id="CAE0810746.1"/>
    </source>
</evidence>
<accession>A0A7S4FS80</accession>
<organism evidence="1">
    <name type="scientific">Eutreptiella gymnastica</name>
    <dbReference type="NCBI Taxonomy" id="73025"/>
    <lineage>
        <taxon>Eukaryota</taxon>
        <taxon>Discoba</taxon>
        <taxon>Euglenozoa</taxon>
        <taxon>Euglenida</taxon>
        <taxon>Spirocuta</taxon>
        <taxon>Euglenophyceae</taxon>
        <taxon>Eutreptiales</taxon>
        <taxon>Eutreptiaceae</taxon>
        <taxon>Eutreptiella</taxon>
    </lineage>
</organism>
<gene>
    <name evidence="1" type="ORF">EGYM00163_LOCUS21891</name>
</gene>
<protein>
    <submittedName>
        <fullName evidence="1">Uncharacterized protein</fullName>
    </submittedName>
</protein>
<dbReference type="AlphaFoldDB" id="A0A7S4FS80"/>
<dbReference type="EMBL" id="HBJA01061941">
    <property type="protein sequence ID" value="CAE0810746.1"/>
    <property type="molecule type" value="Transcribed_RNA"/>
</dbReference>
<sequence>MSRHRTWAATVQQQQKPPSRGIWNVEAGQSSTQYSTALIPDTMNLGAGPHTTVSGVGGGRGFYNMPAFFPLHLVLFLKFGSEARGPPYACFECFHLALCRKRSTILDMVCLWVFKHCRVSSSEMVIVRPLACAQLPLAQSV</sequence>
<name>A0A7S4FS80_9EUGL</name>